<organism evidence="1 2">
    <name type="scientific">Coprinopsis marcescibilis</name>
    <name type="common">Agaric fungus</name>
    <name type="synonym">Psathyrella marcescibilis</name>
    <dbReference type="NCBI Taxonomy" id="230819"/>
    <lineage>
        <taxon>Eukaryota</taxon>
        <taxon>Fungi</taxon>
        <taxon>Dikarya</taxon>
        <taxon>Basidiomycota</taxon>
        <taxon>Agaricomycotina</taxon>
        <taxon>Agaricomycetes</taxon>
        <taxon>Agaricomycetidae</taxon>
        <taxon>Agaricales</taxon>
        <taxon>Agaricineae</taxon>
        <taxon>Psathyrellaceae</taxon>
        <taxon>Coprinopsis</taxon>
    </lineage>
</organism>
<gene>
    <name evidence="1" type="ORF">FA15DRAFT_660312</name>
</gene>
<evidence type="ECO:0000313" key="2">
    <source>
        <dbReference type="Proteomes" id="UP000307440"/>
    </source>
</evidence>
<evidence type="ECO:0000313" key="1">
    <source>
        <dbReference type="EMBL" id="TFK18943.1"/>
    </source>
</evidence>
<name>A0A5C3KGW2_COPMA</name>
<reference evidence="1 2" key="1">
    <citation type="journal article" date="2019" name="Nat. Ecol. Evol.">
        <title>Megaphylogeny resolves global patterns of mushroom evolution.</title>
        <authorList>
            <person name="Varga T."/>
            <person name="Krizsan K."/>
            <person name="Foldi C."/>
            <person name="Dima B."/>
            <person name="Sanchez-Garcia M."/>
            <person name="Sanchez-Ramirez S."/>
            <person name="Szollosi G.J."/>
            <person name="Szarkandi J.G."/>
            <person name="Papp V."/>
            <person name="Albert L."/>
            <person name="Andreopoulos W."/>
            <person name="Angelini C."/>
            <person name="Antonin V."/>
            <person name="Barry K.W."/>
            <person name="Bougher N.L."/>
            <person name="Buchanan P."/>
            <person name="Buyck B."/>
            <person name="Bense V."/>
            <person name="Catcheside P."/>
            <person name="Chovatia M."/>
            <person name="Cooper J."/>
            <person name="Damon W."/>
            <person name="Desjardin D."/>
            <person name="Finy P."/>
            <person name="Geml J."/>
            <person name="Haridas S."/>
            <person name="Hughes K."/>
            <person name="Justo A."/>
            <person name="Karasinski D."/>
            <person name="Kautmanova I."/>
            <person name="Kiss B."/>
            <person name="Kocsube S."/>
            <person name="Kotiranta H."/>
            <person name="LaButti K.M."/>
            <person name="Lechner B.E."/>
            <person name="Liimatainen K."/>
            <person name="Lipzen A."/>
            <person name="Lukacs Z."/>
            <person name="Mihaltcheva S."/>
            <person name="Morgado L.N."/>
            <person name="Niskanen T."/>
            <person name="Noordeloos M.E."/>
            <person name="Ohm R.A."/>
            <person name="Ortiz-Santana B."/>
            <person name="Ovrebo C."/>
            <person name="Racz N."/>
            <person name="Riley R."/>
            <person name="Savchenko A."/>
            <person name="Shiryaev A."/>
            <person name="Soop K."/>
            <person name="Spirin V."/>
            <person name="Szebenyi C."/>
            <person name="Tomsovsky M."/>
            <person name="Tulloss R.E."/>
            <person name="Uehling J."/>
            <person name="Grigoriev I.V."/>
            <person name="Vagvolgyi C."/>
            <person name="Papp T."/>
            <person name="Martin F.M."/>
            <person name="Miettinen O."/>
            <person name="Hibbett D.S."/>
            <person name="Nagy L.G."/>
        </authorList>
    </citation>
    <scope>NUCLEOTIDE SEQUENCE [LARGE SCALE GENOMIC DNA]</scope>
    <source>
        <strain evidence="1 2">CBS 121175</strain>
    </source>
</reference>
<dbReference type="EMBL" id="ML210368">
    <property type="protein sequence ID" value="TFK18943.1"/>
    <property type="molecule type" value="Genomic_DNA"/>
</dbReference>
<dbReference type="AlphaFoldDB" id="A0A5C3KGW2"/>
<keyword evidence="2" id="KW-1185">Reference proteome</keyword>
<accession>A0A5C3KGW2</accession>
<sequence>MLLPEDAQKSPSTKKSIRRWTSVSIVVMDRSVCHFFHVRVDNGLIVRNAGYSMRDHILEDKREWTSNDERKHRPLLALPISRPEKWLFYGKIRLGDRHTGPGEGSHVPAGGQHLKAPTFRKISPQSHESSVAIIDSHAPAIVIDHWGMLMGFVDLYGEPTPREKFQEQERCCVGLIRAYRQLNVPVTQSNWSSRIKYRRTAGRTSAPGSQQKAMLRRVYALHAVLIATQRFSRIEGDWVRSEGIDDYLRPVIVK</sequence>
<dbReference type="Proteomes" id="UP000307440">
    <property type="component" value="Unassembled WGS sequence"/>
</dbReference>
<proteinExistence type="predicted"/>
<protein>
    <submittedName>
        <fullName evidence="1">Uncharacterized protein</fullName>
    </submittedName>
</protein>